<name>A0A428JZG0_9BACT</name>
<proteinExistence type="predicted"/>
<dbReference type="OrthoDB" id="882696at2"/>
<protein>
    <recommendedName>
        <fullName evidence="3">Lipoprotein</fullName>
    </recommendedName>
</protein>
<evidence type="ECO:0008006" key="3">
    <source>
        <dbReference type="Google" id="ProtNLM"/>
    </source>
</evidence>
<dbReference type="AlphaFoldDB" id="A0A428JZG0"/>
<sequence length="151" mass="16711">MLKKCLQYATAASLVASFAACQQIGEEEQKGIFTITNQSGQDVEVRVYRTQNRQQPPLILSLPHAASVERISYGGAGNIAYPELFSQGDSVRLVFQDGKQLLHYCPQAQQAGQCQPVRNLLSLGQYQTEALDEYTIRFSYTITAAEYAAAR</sequence>
<evidence type="ECO:0000313" key="1">
    <source>
        <dbReference type="EMBL" id="RSK39488.1"/>
    </source>
</evidence>
<evidence type="ECO:0000313" key="2">
    <source>
        <dbReference type="Proteomes" id="UP000270291"/>
    </source>
</evidence>
<dbReference type="RefSeq" id="WP_125440306.1">
    <property type="nucleotide sequence ID" value="NZ_RWIU01000009.1"/>
</dbReference>
<organism evidence="1 2">
    <name type="scientific">Hymenobacter perfusus</name>
    <dbReference type="NCBI Taxonomy" id="1236770"/>
    <lineage>
        <taxon>Bacteria</taxon>
        <taxon>Pseudomonadati</taxon>
        <taxon>Bacteroidota</taxon>
        <taxon>Cytophagia</taxon>
        <taxon>Cytophagales</taxon>
        <taxon>Hymenobacteraceae</taxon>
        <taxon>Hymenobacter</taxon>
    </lineage>
</organism>
<dbReference type="PROSITE" id="PS51257">
    <property type="entry name" value="PROKAR_LIPOPROTEIN"/>
    <property type="match status" value="1"/>
</dbReference>
<dbReference type="EMBL" id="RWIU01000009">
    <property type="protein sequence ID" value="RSK39488.1"/>
    <property type="molecule type" value="Genomic_DNA"/>
</dbReference>
<keyword evidence="2" id="KW-1185">Reference proteome</keyword>
<gene>
    <name evidence="1" type="ORF">EI293_19910</name>
</gene>
<dbReference type="Proteomes" id="UP000270291">
    <property type="component" value="Unassembled WGS sequence"/>
</dbReference>
<comment type="caution">
    <text evidence="1">The sequence shown here is derived from an EMBL/GenBank/DDBJ whole genome shotgun (WGS) entry which is preliminary data.</text>
</comment>
<accession>A0A428JZG0</accession>
<reference evidence="1 2" key="1">
    <citation type="submission" date="2018-12" db="EMBL/GenBank/DDBJ databases">
        <authorList>
            <person name="Feng G."/>
            <person name="Zhu H."/>
        </authorList>
    </citation>
    <scope>NUCLEOTIDE SEQUENCE [LARGE SCALE GENOMIC DNA]</scope>
    <source>
        <strain evidence="1 2">LMG 26000</strain>
    </source>
</reference>